<dbReference type="InterPro" id="IPR043428">
    <property type="entry name" value="LivM-like"/>
</dbReference>
<feature type="transmembrane region" description="Helical" evidence="6">
    <location>
        <begin position="85"/>
        <end position="103"/>
    </location>
</feature>
<dbReference type="Proteomes" id="UP000295244">
    <property type="component" value="Unassembled WGS sequence"/>
</dbReference>
<dbReference type="PANTHER" id="PTHR30482:SF10">
    <property type="entry name" value="HIGH-AFFINITY BRANCHED-CHAIN AMINO ACID TRANSPORT PROTEIN BRAE"/>
    <property type="match status" value="1"/>
</dbReference>
<dbReference type="OrthoDB" id="9814461at2"/>
<feature type="transmembrane region" description="Helical" evidence="6">
    <location>
        <begin position="6"/>
        <end position="24"/>
    </location>
</feature>
<organism evidence="7 8">
    <name type="scientific">Rubrobacter taiwanensis</name>
    <dbReference type="NCBI Taxonomy" id="185139"/>
    <lineage>
        <taxon>Bacteria</taxon>
        <taxon>Bacillati</taxon>
        <taxon>Actinomycetota</taxon>
        <taxon>Rubrobacteria</taxon>
        <taxon>Rubrobacterales</taxon>
        <taxon>Rubrobacteraceae</taxon>
        <taxon>Rubrobacter</taxon>
    </lineage>
</organism>
<comment type="caution">
    <text evidence="7">The sequence shown here is derived from an EMBL/GenBank/DDBJ whole genome shotgun (WGS) entry which is preliminary data.</text>
</comment>
<keyword evidence="3 6" id="KW-0812">Transmembrane</keyword>
<dbReference type="PANTHER" id="PTHR30482">
    <property type="entry name" value="HIGH-AFFINITY BRANCHED-CHAIN AMINO ACID TRANSPORT SYSTEM PERMEASE"/>
    <property type="match status" value="1"/>
</dbReference>
<reference evidence="7 8" key="1">
    <citation type="submission" date="2019-03" db="EMBL/GenBank/DDBJ databases">
        <title>Whole genome sequence of a novel Rubrobacter taiwanensis strain, isolated from Yellowstone National Park.</title>
        <authorList>
            <person name="Freed S."/>
            <person name="Ramaley R.F."/>
            <person name="Kyndt J.A."/>
        </authorList>
    </citation>
    <scope>NUCLEOTIDE SEQUENCE [LARGE SCALE GENOMIC DNA]</scope>
    <source>
        <strain evidence="7 8">Yellowstone</strain>
    </source>
</reference>
<evidence type="ECO:0000313" key="8">
    <source>
        <dbReference type="Proteomes" id="UP000295244"/>
    </source>
</evidence>
<evidence type="ECO:0000256" key="1">
    <source>
        <dbReference type="ARBA" id="ARBA00004651"/>
    </source>
</evidence>
<feature type="transmembrane region" description="Helical" evidence="6">
    <location>
        <begin position="143"/>
        <end position="163"/>
    </location>
</feature>
<evidence type="ECO:0000256" key="3">
    <source>
        <dbReference type="ARBA" id="ARBA00022692"/>
    </source>
</evidence>
<feature type="transmembrane region" description="Helical" evidence="6">
    <location>
        <begin position="58"/>
        <end position="78"/>
    </location>
</feature>
<name>A0A4R1BQN4_9ACTN</name>
<evidence type="ECO:0000256" key="2">
    <source>
        <dbReference type="ARBA" id="ARBA00022475"/>
    </source>
</evidence>
<protein>
    <submittedName>
        <fullName evidence="7">Branched-chain amino acid ABC transporter permease</fullName>
    </submittedName>
</protein>
<proteinExistence type="predicted"/>
<evidence type="ECO:0000256" key="5">
    <source>
        <dbReference type="ARBA" id="ARBA00023136"/>
    </source>
</evidence>
<comment type="subcellular location">
    <subcellularLocation>
        <location evidence="1">Cell membrane</location>
        <topology evidence="1">Multi-pass membrane protein</topology>
    </subcellularLocation>
</comment>
<evidence type="ECO:0000313" key="7">
    <source>
        <dbReference type="EMBL" id="TCJ20053.1"/>
    </source>
</evidence>
<dbReference type="CDD" id="cd06581">
    <property type="entry name" value="TM_PBP1_LivM_like"/>
    <property type="match status" value="1"/>
</dbReference>
<keyword evidence="4 6" id="KW-1133">Transmembrane helix</keyword>
<dbReference type="RefSeq" id="WP_132688607.1">
    <property type="nucleotide sequence ID" value="NZ_SKBU01000006.1"/>
</dbReference>
<keyword evidence="2" id="KW-1003">Cell membrane</keyword>
<feature type="transmembrane region" description="Helical" evidence="6">
    <location>
        <begin position="271"/>
        <end position="288"/>
    </location>
</feature>
<evidence type="ECO:0000256" key="4">
    <source>
        <dbReference type="ARBA" id="ARBA00022989"/>
    </source>
</evidence>
<gene>
    <name evidence="7" type="ORF">E0L93_03665</name>
</gene>
<dbReference type="GO" id="GO:0015658">
    <property type="term" value="F:branched-chain amino acid transmembrane transporter activity"/>
    <property type="evidence" value="ECO:0007669"/>
    <property type="project" value="InterPro"/>
</dbReference>
<keyword evidence="5 6" id="KW-0472">Membrane</keyword>
<dbReference type="Pfam" id="PF02653">
    <property type="entry name" value="BPD_transp_2"/>
    <property type="match status" value="1"/>
</dbReference>
<dbReference type="EMBL" id="SKBU01000006">
    <property type="protein sequence ID" value="TCJ20053.1"/>
    <property type="molecule type" value="Genomic_DNA"/>
</dbReference>
<accession>A0A4R1BQN4</accession>
<sequence>MIAYFQSVLITAGIFAILVQGLNLHRGFTGLLNFGHVAFFAVGAYTMGVLTTQFDVPLLPSFLAAMVAATLLGVIVALPAIRLRADYLAIVTITIGEIFRLILKSGPVVTEYTRGPRGIRGYSTEFYFFRENIGLGFLDPQQYLLLVVWTTVVLVGILLYVLLQSPWGRVLKGIREDEDAVRALGKNVTAYKIQSFALGAAIAGLAGVFFAMDIGSLAPDTYLPIITFQAWTIMLLGGMGTHLGPVVGSIIFWSIFNATLFIPGVSGAEAAYLRQIGIGALIMLIIIVRPQGILGNREEMVLDR</sequence>
<dbReference type="GO" id="GO:0005886">
    <property type="term" value="C:plasma membrane"/>
    <property type="evidence" value="ECO:0007669"/>
    <property type="project" value="UniProtKB-SubCell"/>
</dbReference>
<dbReference type="AlphaFoldDB" id="A0A4R1BQN4"/>
<feature type="transmembrane region" description="Helical" evidence="6">
    <location>
        <begin position="196"/>
        <end position="215"/>
    </location>
</feature>
<feature type="transmembrane region" description="Helical" evidence="6">
    <location>
        <begin position="31"/>
        <end position="52"/>
    </location>
</feature>
<dbReference type="InterPro" id="IPR001851">
    <property type="entry name" value="ABC_transp_permease"/>
</dbReference>
<evidence type="ECO:0000256" key="6">
    <source>
        <dbReference type="SAM" id="Phobius"/>
    </source>
</evidence>
<keyword evidence="8" id="KW-1185">Reference proteome</keyword>